<organism evidence="3 4">
    <name type="scientific">Haematococcus lacustris</name>
    <name type="common">Green alga</name>
    <name type="synonym">Haematococcus pluvialis</name>
    <dbReference type="NCBI Taxonomy" id="44745"/>
    <lineage>
        <taxon>Eukaryota</taxon>
        <taxon>Viridiplantae</taxon>
        <taxon>Chlorophyta</taxon>
        <taxon>core chlorophytes</taxon>
        <taxon>Chlorophyceae</taxon>
        <taxon>CS clade</taxon>
        <taxon>Chlamydomonadales</taxon>
        <taxon>Haematococcaceae</taxon>
        <taxon>Haematococcus</taxon>
    </lineage>
</organism>
<feature type="signal peptide" evidence="1">
    <location>
        <begin position="1"/>
        <end position="17"/>
    </location>
</feature>
<proteinExistence type="predicted"/>
<dbReference type="PANTHER" id="PTHR13527:SF0">
    <property type="entry name" value="SAYSVFN DOMAIN-CONTAINING PROTEIN 1"/>
    <property type="match status" value="1"/>
</dbReference>
<protein>
    <submittedName>
        <fullName evidence="3">SAYSvFN domain-containing protein</fullName>
    </submittedName>
</protein>
<evidence type="ECO:0000313" key="3">
    <source>
        <dbReference type="EMBL" id="GFH14280.1"/>
    </source>
</evidence>
<gene>
    <name evidence="3" type="ORF">HaLaN_10305</name>
</gene>
<dbReference type="Proteomes" id="UP000485058">
    <property type="component" value="Unassembled WGS sequence"/>
</dbReference>
<dbReference type="AlphaFoldDB" id="A0A699YX95"/>
<dbReference type="PANTHER" id="PTHR13527">
    <property type="entry name" value="SAYSVFN DOMAIN-CONTAINING PROTEIN 1"/>
    <property type="match status" value="1"/>
</dbReference>
<comment type="caution">
    <text evidence="3">The sequence shown here is derived from an EMBL/GenBank/DDBJ whole genome shotgun (WGS) entry which is preliminary data.</text>
</comment>
<keyword evidence="4" id="KW-1185">Reference proteome</keyword>
<feature type="non-terminal residue" evidence="3">
    <location>
        <position position="1"/>
    </location>
</feature>
<keyword evidence="1" id="KW-0732">Signal</keyword>
<evidence type="ECO:0000256" key="1">
    <source>
        <dbReference type="SAM" id="SignalP"/>
    </source>
</evidence>
<accession>A0A699YX95</accession>
<dbReference type="InterPro" id="IPR019387">
    <property type="entry name" value="SAYSvFN_dom"/>
</dbReference>
<evidence type="ECO:0000259" key="2">
    <source>
        <dbReference type="Pfam" id="PF10260"/>
    </source>
</evidence>
<dbReference type="EMBL" id="BLLF01000708">
    <property type="protein sequence ID" value="GFH14280.1"/>
    <property type="molecule type" value="Genomic_DNA"/>
</dbReference>
<dbReference type="Pfam" id="PF10260">
    <property type="entry name" value="SAYSvFN"/>
    <property type="match status" value="1"/>
</dbReference>
<sequence>MRMLMLVLFCVGCLVSSKLQLGPVFILLCIITAIVTNLGQKKEGEVSAYSICNPGVERLPGQLDADDVDQQIRRGQI</sequence>
<reference evidence="3 4" key="1">
    <citation type="submission" date="2020-02" db="EMBL/GenBank/DDBJ databases">
        <title>Draft genome sequence of Haematococcus lacustris strain NIES-144.</title>
        <authorList>
            <person name="Morimoto D."/>
            <person name="Nakagawa S."/>
            <person name="Yoshida T."/>
            <person name="Sawayama S."/>
        </authorList>
    </citation>
    <scope>NUCLEOTIDE SEQUENCE [LARGE SCALE GENOMIC DNA]</scope>
    <source>
        <strain evidence="3 4">NIES-144</strain>
    </source>
</reference>
<feature type="domain" description="SAYSvFN" evidence="2">
    <location>
        <begin position="6"/>
        <end position="72"/>
    </location>
</feature>
<feature type="chain" id="PRO_5025350048" evidence="1">
    <location>
        <begin position="18"/>
        <end position="77"/>
    </location>
</feature>
<evidence type="ECO:0000313" key="4">
    <source>
        <dbReference type="Proteomes" id="UP000485058"/>
    </source>
</evidence>
<name>A0A699YX95_HAELA</name>
<dbReference type="InterPro" id="IPR039159">
    <property type="entry name" value="SAYSD1"/>
</dbReference>